<dbReference type="EMBL" id="KE345061">
    <property type="protein sequence ID" value="EXB92425.1"/>
    <property type="molecule type" value="Genomic_DNA"/>
</dbReference>
<dbReference type="AlphaFoldDB" id="W9S6K6"/>
<accession>W9S6K6</accession>
<reference evidence="3" key="1">
    <citation type="submission" date="2013-01" db="EMBL/GenBank/DDBJ databases">
        <title>Draft Genome Sequence of a Mulberry Tree, Morus notabilis C.K. Schneid.</title>
        <authorList>
            <person name="He N."/>
            <person name="Zhao S."/>
        </authorList>
    </citation>
    <scope>NUCLEOTIDE SEQUENCE</scope>
</reference>
<name>W9S6K6_9ROSA</name>
<protein>
    <recommendedName>
        <fullName evidence="1">F-box domain-containing protein</fullName>
    </recommendedName>
</protein>
<organism evidence="2 3">
    <name type="scientific">Morus notabilis</name>
    <dbReference type="NCBI Taxonomy" id="981085"/>
    <lineage>
        <taxon>Eukaryota</taxon>
        <taxon>Viridiplantae</taxon>
        <taxon>Streptophyta</taxon>
        <taxon>Embryophyta</taxon>
        <taxon>Tracheophyta</taxon>
        <taxon>Spermatophyta</taxon>
        <taxon>Magnoliopsida</taxon>
        <taxon>eudicotyledons</taxon>
        <taxon>Gunneridae</taxon>
        <taxon>Pentapetalae</taxon>
        <taxon>rosids</taxon>
        <taxon>fabids</taxon>
        <taxon>Rosales</taxon>
        <taxon>Moraceae</taxon>
        <taxon>Moreae</taxon>
        <taxon>Morus</taxon>
    </lineage>
</organism>
<feature type="domain" description="F-box" evidence="1">
    <location>
        <begin position="60"/>
        <end position="92"/>
    </location>
</feature>
<dbReference type="InterPro" id="IPR050796">
    <property type="entry name" value="SCF_F-box_component"/>
</dbReference>
<proteinExistence type="predicted"/>
<sequence length="246" mass="27721">MGNARKHFAIIDAAIAASEDEEASIPYVSSVPSIIINKKTKQIQEPQSAAASEFISVVNDDLLLEIFLRLPHGRYVIQCAAVCKRWHSLITNSHDIDKFIHRFIQYHLHKQSKKSLDSSYYPAYVSSILFKCCILESKSESTSTNTNTTSSSSRSICNLNFLPGWPILEIRASYNDLLLVSSRFPRNDYICNQLTRQWLALPEFPLRPHDVFSRTLNSNLMAMAWSVNASRTLNSNLSLNTSTGSC</sequence>
<keyword evidence="3" id="KW-1185">Reference proteome</keyword>
<dbReference type="InterPro" id="IPR001810">
    <property type="entry name" value="F-box_dom"/>
</dbReference>
<dbReference type="SUPFAM" id="SSF81383">
    <property type="entry name" value="F-box domain"/>
    <property type="match status" value="1"/>
</dbReference>
<dbReference type="Proteomes" id="UP000030645">
    <property type="component" value="Unassembled WGS sequence"/>
</dbReference>
<evidence type="ECO:0000313" key="3">
    <source>
        <dbReference type="Proteomes" id="UP000030645"/>
    </source>
</evidence>
<dbReference type="STRING" id="981085.W9S6K6"/>
<evidence type="ECO:0000313" key="2">
    <source>
        <dbReference type="EMBL" id="EXB92425.1"/>
    </source>
</evidence>
<dbReference type="PANTHER" id="PTHR31672">
    <property type="entry name" value="BNACNNG10540D PROTEIN"/>
    <property type="match status" value="1"/>
</dbReference>
<dbReference type="Pfam" id="PF12937">
    <property type="entry name" value="F-box-like"/>
    <property type="match status" value="1"/>
</dbReference>
<dbReference type="InterPro" id="IPR036047">
    <property type="entry name" value="F-box-like_dom_sf"/>
</dbReference>
<gene>
    <name evidence="2" type="ORF">L484_021409</name>
</gene>
<evidence type="ECO:0000259" key="1">
    <source>
        <dbReference type="Pfam" id="PF12937"/>
    </source>
</evidence>
<dbReference type="Gene3D" id="1.20.1280.50">
    <property type="match status" value="1"/>
</dbReference>